<dbReference type="PANTHER" id="PTHR21700:SF24">
    <property type="entry name" value="TRANSTHYRETIN-LIKE FAMILY PROTEIN"/>
    <property type="match status" value="1"/>
</dbReference>
<dbReference type="GO" id="GO:0005576">
    <property type="term" value="C:extracellular region"/>
    <property type="evidence" value="ECO:0007669"/>
    <property type="project" value="UniProtKB-SubCell"/>
</dbReference>
<feature type="signal peptide" evidence="5">
    <location>
        <begin position="1"/>
        <end position="18"/>
    </location>
</feature>
<dbReference type="InterPro" id="IPR001534">
    <property type="entry name" value="Transthyretin-like"/>
</dbReference>
<evidence type="ECO:0000256" key="5">
    <source>
        <dbReference type="SAM" id="SignalP"/>
    </source>
</evidence>
<feature type="chain" id="PRO_5044596566" evidence="5">
    <location>
        <begin position="19"/>
        <end position="142"/>
    </location>
</feature>
<sequence length="142" mass="15632">MRLLLAVSVLTLLPLCSGLFGLFGNKQTVAVSGRLQCNGEPAKNVKVKLYDKGLFFDTKLAEGHTDSSGYFHIGGYKKEVSSIDPKVNIYHKCGHKGLCYQKVSFDVPSKFIVRGRKPKKTFDLGTLNLATKFKGQSTDCIN</sequence>
<comment type="subcellular location">
    <subcellularLocation>
        <location evidence="1">Secreted</location>
    </subcellularLocation>
</comment>
<evidence type="ECO:0000256" key="1">
    <source>
        <dbReference type="ARBA" id="ARBA00004613"/>
    </source>
</evidence>
<protein>
    <submittedName>
        <fullName evidence="8">Transthyretin-like family protein</fullName>
    </submittedName>
</protein>
<evidence type="ECO:0000313" key="8">
    <source>
        <dbReference type="WBParaSite" id="HPBE_0001195901-mRNA-1"/>
    </source>
</evidence>
<reference evidence="8" key="2">
    <citation type="submission" date="2019-09" db="UniProtKB">
        <authorList>
            <consortium name="WormBaseParasite"/>
        </authorList>
    </citation>
    <scope>IDENTIFICATION</scope>
</reference>
<proteinExistence type="inferred from homology"/>
<dbReference type="PANTHER" id="PTHR21700">
    <property type="entry name" value="TRANSTHYRETIN-LIKE FAMILY PROTEIN-RELATED"/>
    <property type="match status" value="1"/>
</dbReference>
<accession>A0A3P7ZJD2</accession>
<dbReference type="InterPro" id="IPR038479">
    <property type="entry name" value="Transthyretin-like_sf"/>
</dbReference>
<comment type="similarity">
    <text evidence="2">Belongs to the nematode transthyretin-like family.</text>
</comment>
<dbReference type="GO" id="GO:0009986">
    <property type="term" value="C:cell surface"/>
    <property type="evidence" value="ECO:0007669"/>
    <property type="project" value="InterPro"/>
</dbReference>
<evidence type="ECO:0000256" key="3">
    <source>
        <dbReference type="ARBA" id="ARBA00022525"/>
    </source>
</evidence>
<keyword evidence="4 5" id="KW-0732">Signal</keyword>
<dbReference type="OrthoDB" id="5912452at2759"/>
<gene>
    <name evidence="6" type="ORF">HPBE_LOCUS11960</name>
</gene>
<reference evidence="6 7" key="1">
    <citation type="submission" date="2018-11" db="EMBL/GenBank/DDBJ databases">
        <authorList>
            <consortium name="Pathogen Informatics"/>
        </authorList>
    </citation>
    <scope>NUCLEOTIDE SEQUENCE [LARGE SCALE GENOMIC DNA]</scope>
</reference>
<name>A0A3P7ZJD2_HELPZ</name>
<dbReference type="Pfam" id="PF01060">
    <property type="entry name" value="TTR-52"/>
    <property type="match status" value="1"/>
</dbReference>
<evidence type="ECO:0000256" key="2">
    <source>
        <dbReference type="ARBA" id="ARBA00010112"/>
    </source>
</evidence>
<evidence type="ECO:0000313" key="7">
    <source>
        <dbReference type="Proteomes" id="UP000050761"/>
    </source>
</evidence>
<keyword evidence="7" id="KW-1185">Reference proteome</keyword>
<dbReference type="Gene3D" id="2.60.40.3330">
    <property type="match status" value="1"/>
</dbReference>
<dbReference type="EMBL" id="UZAH01027299">
    <property type="protein sequence ID" value="VDO90429.1"/>
    <property type="molecule type" value="Genomic_DNA"/>
</dbReference>
<organism evidence="6">
    <name type="scientific">Heligmosomoides polygyrus</name>
    <name type="common">Parasitic roundworm</name>
    <dbReference type="NCBI Taxonomy" id="6339"/>
    <lineage>
        <taxon>Eukaryota</taxon>
        <taxon>Metazoa</taxon>
        <taxon>Ecdysozoa</taxon>
        <taxon>Nematoda</taxon>
        <taxon>Chromadorea</taxon>
        <taxon>Rhabditida</taxon>
        <taxon>Rhabditina</taxon>
        <taxon>Rhabditomorpha</taxon>
        <taxon>Strongyloidea</taxon>
        <taxon>Heligmosomidae</taxon>
        <taxon>Heligmosomoides</taxon>
    </lineage>
</organism>
<dbReference type="Proteomes" id="UP000050761">
    <property type="component" value="Unassembled WGS sequence"/>
</dbReference>
<dbReference type="WBParaSite" id="HPBE_0001195901-mRNA-1">
    <property type="protein sequence ID" value="HPBE_0001195901-mRNA-1"/>
    <property type="gene ID" value="HPBE_0001195901"/>
</dbReference>
<evidence type="ECO:0000313" key="6">
    <source>
        <dbReference type="EMBL" id="VDO90429.1"/>
    </source>
</evidence>
<evidence type="ECO:0000256" key="4">
    <source>
        <dbReference type="ARBA" id="ARBA00022729"/>
    </source>
</evidence>
<keyword evidence="3" id="KW-0964">Secreted</keyword>
<dbReference type="AlphaFoldDB" id="A0A3P7ZJD2"/>